<comment type="similarity">
    <text evidence="3">Belongs to the CHZ1 family.</text>
</comment>
<dbReference type="AlphaFoldDB" id="A0A0L0UHL6"/>
<dbReference type="InterPro" id="IPR019098">
    <property type="entry name" value="Histone_chaperone_domain_CHZ"/>
</dbReference>
<evidence type="ECO:0000256" key="6">
    <source>
        <dbReference type="SAM" id="MobiDB-lite"/>
    </source>
</evidence>
<keyword evidence="5" id="KW-0539">Nucleus</keyword>
<dbReference type="GO" id="GO:0005634">
    <property type="term" value="C:nucleus"/>
    <property type="evidence" value="ECO:0007669"/>
    <property type="project" value="UniProtKB-SubCell"/>
</dbReference>
<feature type="domain" description="Histone chaperone" evidence="7">
    <location>
        <begin position="88"/>
        <end position="107"/>
    </location>
</feature>
<organism evidence="8 9">
    <name type="scientific">Puccinia striiformis f. sp. tritici PST-78</name>
    <dbReference type="NCBI Taxonomy" id="1165861"/>
    <lineage>
        <taxon>Eukaryota</taxon>
        <taxon>Fungi</taxon>
        <taxon>Dikarya</taxon>
        <taxon>Basidiomycota</taxon>
        <taxon>Pucciniomycotina</taxon>
        <taxon>Pucciniomycetes</taxon>
        <taxon>Pucciniales</taxon>
        <taxon>Pucciniaceae</taxon>
        <taxon>Puccinia</taxon>
    </lineage>
</organism>
<evidence type="ECO:0000313" key="8">
    <source>
        <dbReference type="EMBL" id="KNE86503.1"/>
    </source>
</evidence>
<evidence type="ECO:0000256" key="2">
    <source>
        <dbReference type="ARBA" id="ARBA00004123"/>
    </source>
</evidence>
<protein>
    <recommendedName>
        <fullName evidence="7">Histone chaperone domain-containing protein</fullName>
    </recommendedName>
</protein>
<gene>
    <name evidence="8" type="ORF">PSTG_20135</name>
</gene>
<feature type="compositionally biased region" description="Polar residues" evidence="6">
    <location>
        <begin position="52"/>
        <end position="63"/>
    </location>
</feature>
<dbReference type="Pfam" id="PF09649">
    <property type="entry name" value="CHZ"/>
    <property type="match status" value="1"/>
</dbReference>
<keyword evidence="4" id="KW-0143">Chaperone</keyword>
<feature type="non-terminal residue" evidence="8">
    <location>
        <position position="1"/>
    </location>
</feature>
<name>A0A0L0UHL6_9BASI</name>
<evidence type="ECO:0000256" key="1">
    <source>
        <dbReference type="ARBA" id="ARBA00002212"/>
    </source>
</evidence>
<evidence type="ECO:0000256" key="5">
    <source>
        <dbReference type="ARBA" id="ARBA00023242"/>
    </source>
</evidence>
<dbReference type="Proteomes" id="UP000054564">
    <property type="component" value="Unassembled WGS sequence"/>
</dbReference>
<reference evidence="9" key="1">
    <citation type="submission" date="2014-03" db="EMBL/GenBank/DDBJ databases">
        <title>The Genome Sequence of Puccinia striiformis f. sp. tritici PST-78.</title>
        <authorList>
            <consortium name="The Broad Institute Genome Sequencing Platform"/>
            <person name="Cuomo C."/>
            <person name="Hulbert S."/>
            <person name="Chen X."/>
            <person name="Walker B."/>
            <person name="Young S.K."/>
            <person name="Zeng Q."/>
            <person name="Gargeya S."/>
            <person name="Fitzgerald M."/>
            <person name="Haas B."/>
            <person name="Abouelleil A."/>
            <person name="Alvarado L."/>
            <person name="Arachchi H.M."/>
            <person name="Berlin A.M."/>
            <person name="Chapman S.B."/>
            <person name="Goldberg J."/>
            <person name="Griggs A."/>
            <person name="Gujja S."/>
            <person name="Hansen M."/>
            <person name="Howarth C."/>
            <person name="Imamovic A."/>
            <person name="Larimer J."/>
            <person name="McCowan C."/>
            <person name="Montmayeur A."/>
            <person name="Murphy C."/>
            <person name="Neiman D."/>
            <person name="Pearson M."/>
            <person name="Priest M."/>
            <person name="Roberts A."/>
            <person name="Saif S."/>
            <person name="Shea T."/>
            <person name="Sisk P."/>
            <person name="Sykes S."/>
            <person name="Wortman J."/>
            <person name="Nusbaum C."/>
            <person name="Birren B."/>
        </authorList>
    </citation>
    <scope>NUCLEOTIDE SEQUENCE [LARGE SCALE GENOMIC DNA]</scope>
    <source>
        <strain evidence="9">race PST-78</strain>
    </source>
</reference>
<evidence type="ECO:0000313" key="9">
    <source>
        <dbReference type="Proteomes" id="UP000054564"/>
    </source>
</evidence>
<comment type="subcellular location">
    <subcellularLocation>
        <location evidence="2">Nucleus</location>
    </subcellularLocation>
</comment>
<dbReference type="EMBL" id="AJIL01009376">
    <property type="protein sequence ID" value="KNE86503.1"/>
    <property type="molecule type" value="Genomic_DNA"/>
</dbReference>
<sequence length="145" mass="15783">SSEPTLFDFDLEEPIIIDSTTAPPADRFEEVPPDSLASLPAVPEASEPPPTTIQEHIPSSPSVQIPAPPPKGYAYVPDYVTSPKDTNSAIDPANIIEGGRRPRAQVIRQHQANLIVGKPASLRDPKTYGEILGRLDEEHWLMAVE</sequence>
<evidence type="ECO:0000256" key="3">
    <source>
        <dbReference type="ARBA" id="ARBA00008057"/>
    </source>
</evidence>
<keyword evidence="9" id="KW-1185">Reference proteome</keyword>
<evidence type="ECO:0000256" key="4">
    <source>
        <dbReference type="ARBA" id="ARBA00023186"/>
    </source>
</evidence>
<feature type="non-terminal residue" evidence="8">
    <location>
        <position position="145"/>
    </location>
</feature>
<evidence type="ECO:0000259" key="7">
    <source>
        <dbReference type="Pfam" id="PF09649"/>
    </source>
</evidence>
<comment type="caution">
    <text evidence="8">The sequence shown here is derived from an EMBL/GenBank/DDBJ whole genome shotgun (WGS) entry which is preliminary data.</text>
</comment>
<comment type="function">
    <text evidence="1">Forms a chaperone-bound H2A.Z-H2B complex that acts as a source for SWR1 complex-dependent H2A to H2A.Z histone replacement in chromatin.</text>
</comment>
<proteinExistence type="inferred from homology"/>
<feature type="region of interest" description="Disordered" evidence="6">
    <location>
        <begin position="1"/>
        <end position="70"/>
    </location>
</feature>
<accession>A0A0L0UHL6</accession>